<comment type="subcellular location">
    <subcellularLocation>
        <location evidence="1">Membrane</location>
    </subcellularLocation>
</comment>
<evidence type="ECO:0000256" key="2">
    <source>
        <dbReference type="ARBA" id="ARBA00022679"/>
    </source>
</evidence>
<proteinExistence type="predicted"/>
<gene>
    <name evidence="6" type="ORF">PHYBLDRAFT_68936</name>
</gene>
<evidence type="ECO:0000313" key="7">
    <source>
        <dbReference type="Proteomes" id="UP000077315"/>
    </source>
</evidence>
<dbReference type="STRING" id="763407.A0A162TMP1"/>
<reference evidence="7" key="1">
    <citation type="submission" date="2015-06" db="EMBL/GenBank/DDBJ databases">
        <title>Expansion of signal transduction pathways in fungi by whole-genome duplication.</title>
        <authorList>
            <consortium name="DOE Joint Genome Institute"/>
            <person name="Corrochano L.M."/>
            <person name="Kuo A."/>
            <person name="Marcet-Houben M."/>
            <person name="Polaino S."/>
            <person name="Salamov A."/>
            <person name="Villalobos J.M."/>
            <person name="Alvarez M.I."/>
            <person name="Avalos J."/>
            <person name="Benito E.P."/>
            <person name="Benoit I."/>
            <person name="Burger G."/>
            <person name="Camino L.P."/>
            <person name="Canovas D."/>
            <person name="Cerda-Olmedo E."/>
            <person name="Cheng J.-F."/>
            <person name="Dominguez A."/>
            <person name="Elias M."/>
            <person name="Eslava A.P."/>
            <person name="Glaser F."/>
            <person name="Grimwood J."/>
            <person name="Gutierrez G."/>
            <person name="Heitman J."/>
            <person name="Henrissat B."/>
            <person name="Iturriaga E.A."/>
            <person name="Lang B.F."/>
            <person name="Lavin J.L."/>
            <person name="Lee S."/>
            <person name="Li W."/>
            <person name="Lindquist E."/>
            <person name="Lopez-Garcia S."/>
            <person name="Luque E.M."/>
            <person name="Marcos A.T."/>
            <person name="Martin J."/>
            <person name="McCluskey K."/>
            <person name="Medina H.R."/>
            <person name="Miralles-Duran A."/>
            <person name="Miyazaki A."/>
            <person name="Munoz-Torres E."/>
            <person name="Oguiza J.A."/>
            <person name="Ohm R."/>
            <person name="Olmedo M."/>
            <person name="Orejas M."/>
            <person name="Ortiz-Castellanos L."/>
            <person name="Pisabarro A.G."/>
            <person name="Rodriguez-Romero J."/>
            <person name="Ruiz-Herrera J."/>
            <person name="Ruiz-Vazquez R."/>
            <person name="Sanz C."/>
            <person name="Schackwitz W."/>
            <person name="Schmutz J."/>
            <person name="Shahriari M."/>
            <person name="Shelest E."/>
            <person name="Silva-Franco F."/>
            <person name="Soanes D."/>
            <person name="Syed K."/>
            <person name="Tagua V.G."/>
            <person name="Talbot N.J."/>
            <person name="Thon M."/>
            <person name="De vries R.P."/>
            <person name="Wiebenga A."/>
            <person name="Yadav J.S."/>
            <person name="Braun E.L."/>
            <person name="Baker S."/>
            <person name="Garre V."/>
            <person name="Horwitz B."/>
            <person name="Torres-Martinez S."/>
            <person name="Idnurm A."/>
            <person name="Herrera-Estrella A."/>
            <person name="Gabaldon T."/>
            <person name="Grigoriev I.V."/>
        </authorList>
    </citation>
    <scope>NUCLEOTIDE SEQUENCE [LARGE SCALE GENOMIC DNA]</scope>
    <source>
        <strain evidence="7">NRRL 1555(-)</strain>
    </source>
</reference>
<accession>A0A162TMP1</accession>
<dbReference type="AlphaFoldDB" id="A0A162TMP1"/>
<name>A0A162TMP1_PHYB8</name>
<dbReference type="GeneID" id="29002936"/>
<protein>
    <submittedName>
        <fullName evidence="6">Glycosyltransferase family 64 protein</fullName>
    </submittedName>
</protein>
<dbReference type="InterPro" id="IPR029044">
    <property type="entry name" value="Nucleotide-diphossugar_trans"/>
</dbReference>
<dbReference type="Proteomes" id="UP000077315">
    <property type="component" value="Unassembled WGS sequence"/>
</dbReference>
<keyword evidence="4" id="KW-1015">Disulfide bond</keyword>
<dbReference type="VEuPathDB" id="FungiDB:PHYBLDRAFT_68936"/>
<dbReference type="OrthoDB" id="2014201at2759"/>
<dbReference type="InParanoid" id="A0A162TMP1"/>
<dbReference type="InterPro" id="IPR015338">
    <property type="entry name" value="GT64_dom"/>
</dbReference>
<keyword evidence="7" id="KW-1185">Reference proteome</keyword>
<evidence type="ECO:0000259" key="5">
    <source>
        <dbReference type="Pfam" id="PF09258"/>
    </source>
</evidence>
<keyword evidence="2 6" id="KW-0808">Transferase</keyword>
<sequence length="590" mass="67736">MISSGQKRCFLMSISLFLLATTLFVFMPALKSEPFFDKLYSNDISTYTSRFNKSVKKSAFATVLCDTTMTEAILVSIYSLKSAMNTTTSSTSQSDILVVVPDTLELSESVLTHIKLLNVIIVRGKILHESVAKDSCGTALTLWSLVDYHKIVYFSPNVFFKQNPHTLLEFPRNAVMVLSDNYEPIYGSLIVIEPSRDILEYDAELYDVEIERIPISDYLQETILSWDRIIMMPLSLLDENILIFKDATKPWNFHKYGKQDWRSSYEPSEYYTWRQAHTLLKNFLSLGSPGWANQNRQRDICDKVAPNSTSHTFPLQNKFSVLLSTYNPERIEHISLLIRHLLRSSKVHAVYVTWHNPALEVPPSLLEALTSIERERVHILRQEYDSLNNRFNPIASLLTDSVYIMDDDIFMDLGDLEFTYQTWQAQKDNAVGHFPRYHTFDPELQTGTYKVPYGQKMQYSMVLTKSMFVRSDYLFAYTCLLDQDMHRIIDDRLNCEDIAFSMLATGWTGAGPTSVTPQKPVSDFGLDLGISLSVGHMDARAECIVDFIGQFWDGQDPLIMAYNTIVPYRRTSLRRGKWESIKSQVSKYGI</sequence>
<evidence type="ECO:0000256" key="1">
    <source>
        <dbReference type="ARBA" id="ARBA00004370"/>
    </source>
</evidence>
<evidence type="ECO:0000256" key="4">
    <source>
        <dbReference type="ARBA" id="ARBA00023157"/>
    </source>
</evidence>
<dbReference type="PANTHER" id="PTHR48261:SF2">
    <property type="entry name" value="ACETYLGLUCOSAMINYLTRANSFERASE"/>
    <property type="match status" value="1"/>
</dbReference>
<organism evidence="6 7">
    <name type="scientific">Phycomyces blakesleeanus (strain ATCC 8743b / DSM 1359 / FGSC 10004 / NBRC 33097 / NRRL 1555)</name>
    <dbReference type="NCBI Taxonomy" id="763407"/>
    <lineage>
        <taxon>Eukaryota</taxon>
        <taxon>Fungi</taxon>
        <taxon>Fungi incertae sedis</taxon>
        <taxon>Mucoromycota</taxon>
        <taxon>Mucoromycotina</taxon>
        <taxon>Mucoromycetes</taxon>
        <taxon>Mucorales</taxon>
        <taxon>Phycomycetaceae</taxon>
        <taxon>Phycomyces</taxon>
    </lineage>
</organism>
<dbReference type="GO" id="GO:0016757">
    <property type="term" value="F:glycosyltransferase activity"/>
    <property type="evidence" value="ECO:0007669"/>
    <property type="project" value="InterPro"/>
</dbReference>
<evidence type="ECO:0000313" key="6">
    <source>
        <dbReference type="EMBL" id="OAD68383.1"/>
    </source>
</evidence>
<dbReference type="RefSeq" id="XP_018286423.1">
    <property type="nucleotide sequence ID" value="XM_018442030.1"/>
</dbReference>
<dbReference type="InterPro" id="IPR004263">
    <property type="entry name" value="Exostosin"/>
</dbReference>
<dbReference type="PANTHER" id="PTHR48261">
    <property type="entry name" value="ACETYLGLUCOSAMINYLTRANSFERASE"/>
    <property type="match status" value="1"/>
</dbReference>
<dbReference type="Pfam" id="PF09258">
    <property type="entry name" value="Glyco_transf_64"/>
    <property type="match status" value="1"/>
</dbReference>
<keyword evidence="3" id="KW-0472">Membrane</keyword>
<dbReference type="GO" id="GO:0016020">
    <property type="term" value="C:membrane"/>
    <property type="evidence" value="ECO:0007669"/>
    <property type="project" value="UniProtKB-SubCell"/>
</dbReference>
<dbReference type="SUPFAM" id="SSF53448">
    <property type="entry name" value="Nucleotide-diphospho-sugar transferases"/>
    <property type="match status" value="2"/>
</dbReference>
<feature type="domain" description="Glycosyl transferase 64" evidence="5">
    <location>
        <begin position="319"/>
        <end position="560"/>
    </location>
</feature>
<dbReference type="EMBL" id="KV440995">
    <property type="protein sequence ID" value="OAD68383.1"/>
    <property type="molecule type" value="Genomic_DNA"/>
</dbReference>
<dbReference type="Gene3D" id="3.90.550.10">
    <property type="entry name" value="Spore Coat Polysaccharide Biosynthesis Protein SpsA, Chain A"/>
    <property type="match status" value="2"/>
</dbReference>
<evidence type="ECO:0000256" key="3">
    <source>
        <dbReference type="ARBA" id="ARBA00023136"/>
    </source>
</evidence>